<reference evidence="1 2" key="1">
    <citation type="journal article" date="2018" name="Mol. Biol. Evol.">
        <title>Broad Genomic Sampling Reveals a Smut Pathogenic Ancestry of the Fungal Clade Ustilaginomycotina.</title>
        <authorList>
            <person name="Kijpornyongpan T."/>
            <person name="Mondo S.J."/>
            <person name="Barry K."/>
            <person name="Sandor L."/>
            <person name="Lee J."/>
            <person name="Lipzen A."/>
            <person name="Pangilinan J."/>
            <person name="LaButti K."/>
            <person name="Hainaut M."/>
            <person name="Henrissat B."/>
            <person name="Grigoriev I.V."/>
            <person name="Spatafora J.W."/>
            <person name="Aime M.C."/>
        </authorList>
    </citation>
    <scope>NUCLEOTIDE SEQUENCE [LARGE SCALE GENOMIC DNA]</scope>
    <source>
        <strain evidence="1 2">SA 807</strain>
    </source>
</reference>
<organism evidence="1 2">
    <name type="scientific">Violaceomyces palustris</name>
    <dbReference type="NCBI Taxonomy" id="1673888"/>
    <lineage>
        <taxon>Eukaryota</taxon>
        <taxon>Fungi</taxon>
        <taxon>Dikarya</taxon>
        <taxon>Basidiomycota</taxon>
        <taxon>Ustilaginomycotina</taxon>
        <taxon>Ustilaginomycetes</taxon>
        <taxon>Violaceomycetales</taxon>
        <taxon>Violaceomycetaceae</taxon>
        <taxon>Violaceomyces</taxon>
    </lineage>
</organism>
<evidence type="ECO:0000313" key="2">
    <source>
        <dbReference type="Proteomes" id="UP000245626"/>
    </source>
</evidence>
<gene>
    <name evidence="1" type="ORF">IE53DRAFT_407994</name>
</gene>
<accession>A0ACD0P870</accession>
<proteinExistence type="predicted"/>
<protein>
    <submittedName>
        <fullName evidence="1">Uncharacterized protein</fullName>
    </submittedName>
</protein>
<evidence type="ECO:0000313" key="1">
    <source>
        <dbReference type="EMBL" id="PWN54353.1"/>
    </source>
</evidence>
<name>A0ACD0P870_9BASI</name>
<dbReference type="EMBL" id="KZ819687">
    <property type="protein sequence ID" value="PWN54353.1"/>
    <property type="molecule type" value="Genomic_DNA"/>
</dbReference>
<dbReference type="Proteomes" id="UP000245626">
    <property type="component" value="Unassembled WGS sequence"/>
</dbReference>
<sequence>MSQSLRPWIFNSLVEQADSCSDDLVKPNASTSTKQRKPSRHPRSDPSFLQDLPFSTGGRVQVIRFLTFRPVDQPESSQEIWAQVGDQTHFIAVKFIGKEVTRFTMNQNQTPLTAFRGSIFSLKSVKPIVTRIPTQVSSSPWDPNNLWLALEVHSFDLVGSINESLFWPNVKYVLDCSAIMQRKDGIQDWRKLRDWFEDCKRMVESMEYKQALKAKKLTTTRRKTPALEEIPSPFKMAPTPAQKERRRGGERSRTSYETEDSSSDSCSIDAVLVAKDVPVTQAKARGERRTHQGRWRESAERGSSDWGDFVLDLDVPDPVPSHPDRHRRKRRKRRDPENANDDSIPFRVVNGTSPVKEDSRSYAKQSSGKIPSSLLSSLDMGLPSASERSRIEIESDGDNDSESRFPFDLGGLADDYDGGVREMHQGRDFARRNGVGNGGEALADPSDHRLWSMTWSEEAEDSFEVGENDKNDPYESGLSDYERSKRLEAKMKTHLREEDGGRVELAGGEISKRNHTDDGNAGESVEAGSRRDEEGVVKASGSRGREVDLDDAGRDAIESIEDSLAKGEAGDPIREPTSTERKGERELDVNAFKSRSESQDRELGLPFLVKAQSQVSTTIQGKEARTKEKMAAKARLKQLMAAIVDD</sequence>
<keyword evidence="2" id="KW-1185">Reference proteome</keyword>